<comment type="caution">
    <text evidence="2">The sequence shown here is derived from an EMBL/GenBank/DDBJ whole genome shotgun (WGS) entry which is preliminary data.</text>
</comment>
<evidence type="ECO:0000256" key="1">
    <source>
        <dbReference type="SAM" id="MobiDB-lite"/>
    </source>
</evidence>
<dbReference type="Proteomes" id="UP001140091">
    <property type="component" value="Unassembled WGS sequence"/>
</dbReference>
<feature type="compositionally biased region" description="Acidic residues" evidence="1">
    <location>
        <begin position="335"/>
        <end position="346"/>
    </location>
</feature>
<dbReference type="OrthoDB" id="3067694at2759"/>
<sequence length="702" mass="75835">MASTTPSKYSKALPHNLSNFCTPSPGLLTPPKTPVHPCRTNHVKANIDSKASKALLRLRKKLKERDAENTPRMKSSNGSLLSAAAISTTLPSQAPKKQKVDHNPNADDAAVLLAQDEVIEITSSDEEKSTPATAKDRTFHGQTTSSRVQPAKSAKPVSPLRTQGFWRCVGTSLEASQGLDVALDGNVEPQAAESNEELEMEPWDVISKGLKRKIVVDPESDDDSVGEYDSEDSSINNAAIEEDKNTIDIPSDKESRLPYVSVSEIRYFLPMTTSRMAMIHSVVSALAPNISDKCYNQVICDSAAKLFQTSARELKKKKKSKKTKSKGKGKKCAHDDDEAPTSSDDEVLTKQLSGPSAAVGASSGAVSANMLVSTIAPVPSTPALPVTMGALLANTATPTVPTTPGPGPALQALVPTTPANTAHPVTMAALVANTPGVASALPNVKYIKHVQKLLDTNKVDLPKLHDPILAADYPSLCNLLKGNIKPWTTTRGWPRFPISSYGRTVPNMNTTLALAILQFENVSSYINPSCISPLEVELREYPTNPVCYHVVCNSGAGMRQQFINWRGICLEWERWEAFFCMVTGHKHLAAQYGMNAIQASTKSDFTKGDSTMPIYTDEWTIDSNDKVPVYDARNAPAFDFVAHVSNIKNALPCWPAASSEIPHDSCVAVSYTVSLYLSGSTHEWTLGCNVRWVMVLGVPEGA</sequence>
<feature type="region of interest" description="Disordered" evidence="1">
    <location>
        <begin position="313"/>
        <end position="354"/>
    </location>
</feature>
<organism evidence="2 3">
    <name type="scientific">Candolleomyces eurysporus</name>
    <dbReference type="NCBI Taxonomy" id="2828524"/>
    <lineage>
        <taxon>Eukaryota</taxon>
        <taxon>Fungi</taxon>
        <taxon>Dikarya</taxon>
        <taxon>Basidiomycota</taxon>
        <taxon>Agaricomycotina</taxon>
        <taxon>Agaricomycetes</taxon>
        <taxon>Agaricomycetidae</taxon>
        <taxon>Agaricales</taxon>
        <taxon>Agaricineae</taxon>
        <taxon>Psathyrellaceae</taxon>
        <taxon>Candolleomyces</taxon>
    </lineage>
</organism>
<feature type="compositionally biased region" description="Basic residues" evidence="1">
    <location>
        <begin position="314"/>
        <end position="331"/>
    </location>
</feature>
<keyword evidence="3" id="KW-1185">Reference proteome</keyword>
<feature type="non-terminal residue" evidence="2">
    <location>
        <position position="1"/>
    </location>
</feature>
<gene>
    <name evidence="2" type="ORF">H1R20_g8834</name>
</gene>
<accession>A0A9W8JCI9</accession>
<dbReference type="EMBL" id="JANBPK010000933">
    <property type="protein sequence ID" value="KAJ2928263.1"/>
    <property type="molecule type" value="Genomic_DNA"/>
</dbReference>
<feature type="region of interest" description="Disordered" evidence="1">
    <location>
        <begin position="121"/>
        <end position="157"/>
    </location>
</feature>
<name>A0A9W8JCI9_9AGAR</name>
<dbReference type="AlphaFoldDB" id="A0A9W8JCI9"/>
<evidence type="ECO:0000313" key="3">
    <source>
        <dbReference type="Proteomes" id="UP001140091"/>
    </source>
</evidence>
<protein>
    <submittedName>
        <fullName evidence="2">Uncharacterized protein</fullName>
    </submittedName>
</protein>
<reference evidence="2" key="1">
    <citation type="submission" date="2022-06" db="EMBL/GenBank/DDBJ databases">
        <title>Genome Sequence of Candolleomyces eurysporus.</title>
        <authorList>
            <person name="Buettner E."/>
        </authorList>
    </citation>
    <scope>NUCLEOTIDE SEQUENCE</scope>
    <source>
        <strain evidence="2">VTCC 930004</strain>
    </source>
</reference>
<proteinExistence type="predicted"/>
<evidence type="ECO:0000313" key="2">
    <source>
        <dbReference type="EMBL" id="KAJ2928263.1"/>
    </source>
</evidence>
<feature type="compositionally biased region" description="Basic and acidic residues" evidence="1">
    <location>
        <begin position="125"/>
        <end position="139"/>
    </location>
</feature>